<keyword evidence="2" id="KW-1185">Reference proteome</keyword>
<name>A0A0M0GC57_SPOGL</name>
<dbReference type="AlphaFoldDB" id="A0A0M0GC57"/>
<sequence>MEGTFANKRFVGQKIVAQEDGTLLTQFGDFPVKKGEIIFKPLKGDPVVVPENYFNENYTQVEAANKEKVKVNLDEMARGYMEMGYLNQKEDESYINELKELSKNKAF</sequence>
<evidence type="ECO:0000313" key="1">
    <source>
        <dbReference type="EMBL" id="KON87475.1"/>
    </source>
</evidence>
<proteinExistence type="predicted"/>
<comment type="caution">
    <text evidence="1">The sequence shown here is derived from an EMBL/GenBank/DDBJ whole genome shotgun (WGS) entry which is preliminary data.</text>
</comment>
<gene>
    <name evidence="1" type="ORF">AF332_11980</name>
</gene>
<dbReference type="Proteomes" id="UP000037109">
    <property type="component" value="Unassembled WGS sequence"/>
</dbReference>
<organism evidence="1 2">
    <name type="scientific">Sporosarcina globispora</name>
    <name type="common">Bacillus globisporus</name>
    <dbReference type="NCBI Taxonomy" id="1459"/>
    <lineage>
        <taxon>Bacteria</taxon>
        <taxon>Bacillati</taxon>
        <taxon>Bacillota</taxon>
        <taxon>Bacilli</taxon>
        <taxon>Bacillales</taxon>
        <taxon>Caryophanaceae</taxon>
        <taxon>Sporosarcina</taxon>
    </lineage>
</organism>
<evidence type="ECO:0000313" key="2">
    <source>
        <dbReference type="Proteomes" id="UP000037109"/>
    </source>
</evidence>
<dbReference type="STRING" id="1459.AF332_11980"/>
<dbReference type="RefSeq" id="WP_053434832.1">
    <property type="nucleotide sequence ID" value="NZ_LGUF01000007.1"/>
</dbReference>
<protein>
    <submittedName>
        <fullName evidence="1">Uncharacterized protein</fullName>
    </submittedName>
</protein>
<dbReference type="EMBL" id="LGUF01000007">
    <property type="protein sequence ID" value="KON87475.1"/>
    <property type="molecule type" value="Genomic_DNA"/>
</dbReference>
<dbReference type="OrthoDB" id="2897744at2"/>
<reference evidence="2" key="1">
    <citation type="submission" date="2015-07" db="EMBL/GenBank/DDBJ databases">
        <title>Fjat-10036 dsm4.</title>
        <authorList>
            <person name="Liu B."/>
            <person name="Wang J."/>
            <person name="Zhu Y."/>
            <person name="Liu G."/>
            <person name="Chen Q."/>
            <person name="Chen Z."/>
            <person name="Lan J."/>
            <person name="Che J."/>
            <person name="Ge C."/>
            <person name="Shi H."/>
            <person name="Pan Z."/>
            <person name="Liu X."/>
        </authorList>
    </citation>
    <scope>NUCLEOTIDE SEQUENCE [LARGE SCALE GENOMIC DNA]</scope>
    <source>
        <strain evidence="2">DSM 4</strain>
    </source>
</reference>
<accession>A0A0M0GC57</accession>
<dbReference type="PATRIC" id="fig|1459.3.peg.2584"/>